<evidence type="ECO:0000313" key="4">
    <source>
        <dbReference type="EMBL" id="PPB70013.1"/>
    </source>
</evidence>
<dbReference type="PANTHER" id="PTHR43420:SF12">
    <property type="entry name" value="N-ACETYLTRANSFERASE DOMAIN-CONTAINING PROTEIN"/>
    <property type="match status" value="1"/>
</dbReference>
<feature type="domain" description="N-acetyltransferase" evidence="3">
    <location>
        <begin position="1"/>
        <end position="140"/>
    </location>
</feature>
<dbReference type="AlphaFoldDB" id="A0A855N8V6"/>
<evidence type="ECO:0000259" key="3">
    <source>
        <dbReference type="PROSITE" id="PS51186"/>
    </source>
</evidence>
<dbReference type="SUPFAM" id="SSF55729">
    <property type="entry name" value="Acyl-CoA N-acyltransferases (Nat)"/>
    <property type="match status" value="1"/>
</dbReference>
<dbReference type="GO" id="GO:0016747">
    <property type="term" value="F:acyltransferase activity, transferring groups other than amino-acyl groups"/>
    <property type="evidence" value="ECO:0007669"/>
    <property type="project" value="InterPro"/>
</dbReference>
<keyword evidence="2" id="KW-0012">Acyltransferase</keyword>
<dbReference type="CDD" id="cd04301">
    <property type="entry name" value="NAT_SF"/>
    <property type="match status" value="1"/>
</dbReference>
<dbReference type="InterPro" id="IPR050680">
    <property type="entry name" value="YpeA/RimI_acetyltransf"/>
</dbReference>
<dbReference type="InterPro" id="IPR000182">
    <property type="entry name" value="GNAT_dom"/>
</dbReference>
<dbReference type="Proteomes" id="UP000239685">
    <property type="component" value="Unassembled WGS sequence"/>
</dbReference>
<sequence>MKLTKANLKDINELEKLELSVFDEFNFPLSKANFRYHIKNNYLIKAIENEQILGYILVLNKFKVPRIYSLAVSKDARGKGVASKLLDLVCAKFGSLRLEVRSDNAPAISLYKKLGFSVKKTLPRYYNGGGDGVLMLKISSS</sequence>
<dbReference type="RefSeq" id="WP_059430794.1">
    <property type="nucleotide sequence ID" value="NZ_CP053827.1"/>
</dbReference>
<reference evidence="4 5" key="1">
    <citation type="submission" date="2017-06" db="EMBL/GenBank/DDBJ databases">
        <title>Updating the genomic taxonomy and epidemiology of Campylobacter hyointestinalis; discovery in New Zealand farmed ruminants.</title>
        <authorList>
            <person name="Wilkinson D.A."/>
            <person name="Fayaz A."/>
            <person name="Biggs P.J."/>
            <person name="Midwinter A.C."/>
        </authorList>
    </citation>
    <scope>NUCLEOTIDE SEQUENCE [LARGE SCALE GENOMIC DNA]</scope>
    <source>
        <strain evidence="4 5">S1614a</strain>
    </source>
</reference>
<gene>
    <name evidence="4" type="ORF">CDQ78_09385</name>
</gene>
<evidence type="ECO:0000256" key="1">
    <source>
        <dbReference type="ARBA" id="ARBA00022679"/>
    </source>
</evidence>
<dbReference type="Pfam" id="PF00583">
    <property type="entry name" value="Acetyltransf_1"/>
    <property type="match status" value="1"/>
</dbReference>
<organism evidence="4 5">
    <name type="scientific">Campylobacter hyointestinalis subsp. hyointestinalis</name>
    <dbReference type="NCBI Taxonomy" id="91352"/>
    <lineage>
        <taxon>Bacteria</taxon>
        <taxon>Pseudomonadati</taxon>
        <taxon>Campylobacterota</taxon>
        <taxon>Epsilonproteobacteria</taxon>
        <taxon>Campylobacterales</taxon>
        <taxon>Campylobacteraceae</taxon>
        <taxon>Campylobacter</taxon>
    </lineage>
</organism>
<dbReference type="Gene3D" id="3.40.630.30">
    <property type="match status" value="1"/>
</dbReference>
<dbReference type="EMBL" id="NIQP01000017">
    <property type="protein sequence ID" value="PPB70013.1"/>
    <property type="molecule type" value="Genomic_DNA"/>
</dbReference>
<proteinExistence type="predicted"/>
<evidence type="ECO:0000313" key="5">
    <source>
        <dbReference type="Proteomes" id="UP000239685"/>
    </source>
</evidence>
<dbReference type="InterPro" id="IPR016181">
    <property type="entry name" value="Acyl_CoA_acyltransferase"/>
</dbReference>
<name>A0A855N8V6_CAMHY</name>
<evidence type="ECO:0000256" key="2">
    <source>
        <dbReference type="ARBA" id="ARBA00023315"/>
    </source>
</evidence>
<dbReference type="PANTHER" id="PTHR43420">
    <property type="entry name" value="ACETYLTRANSFERASE"/>
    <property type="match status" value="1"/>
</dbReference>
<keyword evidence="1 4" id="KW-0808">Transferase</keyword>
<dbReference type="PROSITE" id="PS51186">
    <property type="entry name" value="GNAT"/>
    <property type="match status" value="1"/>
</dbReference>
<protein>
    <submittedName>
        <fullName evidence="4">N-acetyltransferase</fullName>
    </submittedName>
</protein>
<comment type="caution">
    <text evidence="4">The sequence shown here is derived from an EMBL/GenBank/DDBJ whole genome shotgun (WGS) entry which is preliminary data.</text>
</comment>
<accession>A0A855N8V6</accession>